<protein>
    <submittedName>
        <fullName evidence="2">Uncharacterized protein</fullName>
    </submittedName>
</protein>
<organism evidence="2 3">
    <name type="scientific">Candidatus Falkowbacteria bacterium CG10_big_fil_rev_8_21_14_0_10_43_11</name>
    <dbReference type="NCBI Taxonomy" id="1974568"/>
    <lineage>
        <taxon>Bacteria</taxon>
        <taxon>Candidatus Falkowiibacteriota</taxon>
    </lineage>
</organism>
<evidence type="ECO:0000313" key="3">
    <source>
        <dbReference type="Proteomes" id="UP000229335"/>
    </source>
</evidence>
<dbReference type="AlphaFoldDB" id="A0A2M6WMV3"/>
<sequence>MAIVNNPIEKKPETAPALERPGATPEKQYEQPAGFERPKFDAQKPAAPSGLPSKLSPADLPPLPAPGISLKDIERVLSEDLEEIYFQLPPDKQQEFKKRGEDTARKIKELLAQTKIKAKKIAALIFAWLKIIPGVNKFFLEKESKIKTDEVLKLKDIKTQEH</sequence>
<name>A0A2M6WMV3_9BACT</name>
<reference evidence="3" key="1">
    <citation type="submission" date="2017-09" db="EMBL/GenBank/DDBJ databases">
        <title>Depth-based differentiation of microbial function through sediment-hosted aquifers and enrichment of novel symbionts in the deep terrestrial subsurface.</title>
        <authorList>
            <person name="Probst A.J."/>
            <person name="Ladd B."/>
            <person name="Jarett J.K."/>
            <person name="Geller-Mcgrath D.E."/>
            <person name="Sieber C.M.K."/>
            <person name="Emerson J.B."/>
            <person name="Anantharaman K."/>
            <person name="Thomas B.C."/>
            <person name="Malmstrom R."/>
            <person name="Stieglmeier M."/>
            <person name="Klingl A."/>
            <person name="Woyke T."/>
            <person name="Ryan C.M."/>
            <person name="Banfield J.F."/>
        </authorList>
    </citation>
    <scope>NUCLEOTIDE SEQUENCE [LARGE SCALE GENOMIC DNA]</scope>
</reference>
<comment type="caution">
    <text evidence="2">The sequence shown here is derived from an EMBL/GenBank/DDBJ whole genome shotgun (WGS) entry which is preliminary data.</text>
</comment>
<proteinExistence type="predicted"/>
<dbReference type="EMBL" id="PFAS01000006">
    <property type="protein sequence ID" value="PIT94125.1"/>
    <property type="molecule type" value="Genomic_DNA"/>
</dbReference>
<dbReference type="Proteomes" id="UP000229335">
    <property type="component" value="Unassembled WGS sequence"/>
</dbReference>
<gene>
    <name evidence="2" type="ORF">COU00_00405</name>
</gene>
<evidence type="ECO:0000313" key="2">
    <source>
        <dbReference type="EMBL" id="PIT94125.1"/>
    </source>
</evidence>
<feature type="region of interest" description="Disordered" evidence="1">
    <location>
        <begin position="1"/>
        <end position="63"/>
    </location>
</feature>
<accession>A0A2M6WMV3</accession>
<evidence type="ECO:0000256" key="1">
    <source>
        <dbReference type="SAM" id="MobiDB-lite"/>
    </source>
</evidence>